<evidence type="ECO:0000313" key="2">
    <source>
        <dbReference type="Proteomes" id="UP000016608"/>
    </source>
</evidence>
<dbReference type="EMBL" id="AWVJ01000171">
    <property type="protein sequence ID" value="ERK42570.1"/>
    <property type="molecule type" value="Genomic_DNA"/>
</dbReference>
<sequence>MASMRKFPIREWNGGSCRMQDKLKKLIGDNINFVFVGEAGSGKSEISINFAKWLG</sequence>
<dbReference type="HOGENOM" id="CLU_3036922_0_0_9"/>
<keyword evidence="2" id="KW-1185">Reference proteome</keyword>
<reference evidence="1 2" key="1">
    <citation type="submission" date="2013-06" db="EMBL/GenBank/DDBJ databases">
        <authorList>
            <person name="Weinstock G."/>
            <person name="Sodergren E."/>
            <person name="Lobos E.A."/>
            <person name="Fulton L."/>
            <person name="Fulton R."/>
            <person name="Courtney L."/>
            <person name="Fronick C."/>
            <person name="O'Laughlin M."/>
            <person name="Godfrey J."/>
            <person name="Wilson R.M."/>
            <person name="Miner T."/>
            <person name="Farmer C."/>
            <person name="Delehaunty K."/>
            <person name="Cordes M."/>
            <person name="Minx P."/>
            <person name="Tomlinson C."/>
            <person name="Chen J."/>
            <person name="Wollam A."/>
            <person name="Pepin K.H."/>
            <person name="Bhonagiri V."/>
            <person name="Zhang X."/>
            <person name="Warren W."/>
            <person name="Mitreva M."/>
            <person name="Mardis E.R."/>
            <person name="Wilson R.K."/>
        </authorList>
    </citation>
    <scope>NUCLEOTIDE SEQUENCE [LARGE SCALE GENOMIC DNA]</scope>
    <source>
        <strain evidence="1 2">ATCC 29099</strain>
    </source>
</reference>
<proteinExistence type="predicted"/>
<comment type="caution">
    <text evidence="1">The sequence shown here is derived from an EMBL/GenBank/DDBJ whole genome shotgun (WGS) entry which is preliminary data.</text>
</comment>
<feature type="non-terminal residue" evidence="1">
    <location>
        <position position="55"/>
    </location>
</feature>
<evidence type="ECO:0000313" key="1">
    <source>
        <dbReference type="EMBL" id="ERK42570.1"/>
    </source>
</evidence>
<protein>
    <submittedName>
        <fullName evidence="1">Uncharacterized protein</fullName>
    </submittedName>
</protein>
<organism evidence="1 2">
    <name type="scientific">Eubacterium ramulus ATCC 29099</name>
    <dbReference type="NCBI Taxonomy" id="1256908"/>
    <lineage>
        <taxon>Bacteria</taxon>
        <taxon>Bacillati</taxon>
        <taxon>Bacillota</taxon>
        <taxon>Clostridia</taxon>
        <taxon>Eubacteriales</taxon>
        <taxon>Eubacteriaceae</taxon>
        <taxon>Eubacterium</taxon>
    </lineage>
</organism>
<name>U2NWX1_EUBRA</name>
<dbReference type="Proteomes" id="UP000016608">
    <property type="component" value="Unassembled WGS sequence"/>
</dbReference>
<dbReference type="AlphaFoldDB" id="U2NWX1"/>
<accession>U2NWX1</accession>
<gene>
    <name evidence="1" type="ORF">HMPREF0373_02795</name>
</gene>